<sequence length="443" mass="47036">MPLFPWVRQWGVVRPERAANAVGLGRDFTRLWAAYAISAIGSAVATDALALIAVLVLSSSALQVSLLAALGGAVGAVLALPLGPWIEFRRKRPVMIAADVGRFVVLLTIPVAYVMHGLTYTHLVVVSVFVAMGQVAFLGASGPHLRALVVPDRLTEANGRFESVLWTSSAVGPPAGGLLMSTLGPCVTVIVDASSYLLSAVGVRAIRTPEPEPPARTTGGGRWREIGEGWRHVFSDGTLRLLFVNTVSVSALIIAMSPVLAVMMLRELHFSPFQYGVSVGVPCVAGVIGARLSRRFARRGERRVLLGAGVARVLWLPWLPLVGTGWLGLAAVTAIHTGTVFFTSLFNPVFATCRIERTRHDRLARVLTAWSISNNVARAACTLLWGLLATLTTPRIALGVGAALLLLSVASLPWTAALDRTTPGVKAPGGEDIGTEKQRLHSP</sequence>
<protein>
    <submittedName>
        <fullName evidence="8">Predicted arabinose efflux permease, MFS family</fullName>
    </submittedName>
</protein>
<evidence type="ECO:0000256" key="1">
    <source>
        <dbReference type="ARBA" id="ARBA00004651"/>
    </source>
</evidence>
<comment type="subcellular location">
    <subcellularLocation>
        <location evidence="1">Cell membrane</location>
        <topology evidence="1">Multi-pass membrane protein</topology>
    </subcellularLocation>
</comment>
<dbReference type="AlphaFoldDB" id="A0A1H6D9N9"/>
<evidence type="ECO:0000256" key="5">
    <source>
        <dbReference type="ARBA" id="ARBA00023136"/>
    </source>
</evidence>
<reference evidence="9" key="1">
    <citation type="submission" date="2016-10" db="EMBL/GenBank/DDBJ databases">
        <authorList>
            <person name="Varghese N."/>
            <person name="Submissions S."/>
        </authorList>
    </citation>
    <scope>NUCLEOTIDE SEQUENCE [LARGE SCALE GENOMIC DNA]</scope>
    <source>
        <strain evidence="9">DSM 43163</strain>
    </source>
</reference>
<feature type="transmembrane region" description="Helical" evidence="7">
    <location>
        <begin position="94"/>
        <end position="114"/>
    </location>
</feature>
<dbReference type="SUPFAM" id="SSF103473">
    <property type="entry name" value="MFS general substrate transporter"/>
    <property type="match status" value="1"/>
</dbReference>
<name>A0A1H6D9N9_9ACTN</name>
<organism evidence="8 9">
    <name type="scientific">Thermomonospora echinospora</name>
    <dbReference type="NCBI Taxonomy" id="1992"/>
    <lineage>
        <taxon>Bacteria</taxon>
        <taxon>Bacillati</taxon>
        <taxon>Actinomycetota</taxon>
        <taxon>Actinomycetes</taxon>
        <taxon>Streptosporangiales</taxon>
        <taxon>Thermomonosporaceae</taxon>
        <taxon>Thermomonospora</taxon>
    </lineage>
</organism>
<dbReference type="Pfam" id="PF07690">
    <property type="entry name" value="MFS_1"/>
    <property type="match status" value="1"/>
</dbReference>
<feature type="transmembrane region" description="Helical" evidence="7">
    <location>
        <begin position="241"/>
        <end position="261"/>
    </location>
</feature>
<feature type="transmembrane region" description="Helical" evidence="7">
    <location>
        <begin position="120"/>
        <end position="140"/>
    </location>
</feature>
<feature type="transmembrane region" description="Helical" evidence="7">
    <location>
        <begin position="32"/>
        <end position="56"/>
    </location>
</feature>
<accession>A0A1H6D9N9</accession>
<feature type="transmembrane region" description="Helical" evidence="7">
    <location>
        <begin position="273"/>
        <end position="292"/>
    </location>
</feature>
<dbReference type="Gene3D" id="1.20.1250.20">
    <property type="entry name" value="MFS general substrate transporter like domains"/>
    <property type="match status" value="1"/>
</dbReference>
<feature type="transmembrane region" description="Helical" evidence="7">
    <location>
        <begin position="396"/>
        <end position="416"/>
    </location>
</feature>
<feature type="transmembrane region" description="Helical" evidence="7">
    <location>
        <begin position="367"/>
        <end position="390"/>
    </location>
</feature>
<dbReference type="PANTHER" id="PTHR23513:SF6">
    <property type="entry name" value="MAJOR FACILITATOR SUPERFAMILY ASSOCIATED DOMAIN-CONTAINING PROTEIN"/>
    <property type="match status" value="1"/>
</dbReference>
<feature type="compositionally biased region" description="Basic and acidic residues" evidence="6">
    <location>
        <begin position="434"/>
        <end position="443"/>
    </location>
</feature>
<dbReference type="GO" id="GO:0022857">
    <property type="term" value="F:transmembrane transporter activity"/>
    <property type="evidence" value="ECO:0007669"/>
    <property type="project" value="InterPro"/>
</dbReference>
<dbReference type="GO" id="GO:0005886">
    <property type="term" value="C:plasma membrane"/>
    <property type="evidence" value="ECO:0007669"/>
    <property type="project" value="UniProtKB-SubCell"/>
</dbReference>
<keyword evidence="9" id="KW-1185">Reference proteome</keyword>
<gene>
    <name evidence="8" type="ORF">SAMN04489712_114180</name>
</gene>
<keyword evidence="2" id="KW-1003">Cell membrane</keyword>
<keyword evidence="5 7" id="KW-0472">Membrane</keyword>
<dbReference type="InterPro" id="IPR011701">
    <property type="entry name" value="MFS"/>
</dbReference>
<evidence type="ECO:0000313" key="9">
    <source>
        <dbReference type="Proteomes" id="UP000236723"/>
    </source>
</evidence>
<evidence type="ECO:0000256" key="6">
    <source>
        <dbReference type="SAM" id="MobiDB-lite"/>
    </source>
</evidence>
<evidence type="ECO:0000256" key="2">
    <source>
        <dbReference type="ARBA" id="ARBA00022475"/>
    </source>
</evidence>
<feature type="transmembrane region" description="Helical" evidence="7">
    <location>
        <begin position="62"/>
        <end position="82"/>
    </location>
</feature>
<evidence type="ECO:0000256" key="3">
    <source>
        <dbReference type="ARBA" id="ARBA00022692"/>
    </source>
</evidence>
<dbReference type="Proteomes" id="UP000236723">
    <property type="component" value="Unassembled WGS sequence"/>
</dbReference>
<evidence type="ECO:0000256" key="4">
    <source>
        <dbReference type="ARBA" id="ARBA00022989"/>
    </source>
</evidence>
<dbReference type="RefSeq" id="WP_103941552.1">
    <property type="nucleotide sequence ID" value="NZ_FNVO01000014.1"/>
</dbReference>
<dbReference type="InterPro" id="IPR036259">
    <property type="entry name" value="MFS_trans_sf"/>
</dbReference>
<evidence type="ECO:0000256" key="7">
    <source>
        <dbReference type="SAM" id="Phobius"/>
    </source>
</evidence>
<dbReference type="CDD" id="cd06173">
    <property type="entry name" value="MFS_MefA_like"/>
    <property type="match status" value="1"/>
</dbReference>
<keyword evidence="3 7" id="KW-0812">Transmembrane</keyword>
<dbReference type="OrthoDB" id="3811961at2"/>
<evidence type="ECO:0000313" key="8">
    <source>
        <dbReference type="EMBL" id="SEG81959.1"/>
    </source>
</evidence>
<dbReference type="EMBL" id="FNVO01000014">
    <property type="protein sequence ID" value="SEG81959.1"/>
    <property type="molecule type" value="Genomic_DNA"/>
</dbReference>
<feature type="region of interest" description="Disordered" evidence="6">
    <location>
        <begin position="423"/>
        <end position="443"/>
    </location>
</feature>
<dbReference type="PANTHER" id="PTHR23513">
    <property type="entry name" value="INTEGRAL MEMBRANE EFFLUX PROTEIN-RELATED"/>
    <property type="match status" value="1"/>
</dbReference>
<keyword evidence="4 7" id="KW-1133">Transmembrane helix</keyword>
<proteinExistence type="predicted"/>